<evidence type="ECO:0000313" key="2">
    <source>
        <dbReference type="Proteomes" id="UP000295399"/>
    </source>
</evidence>
<dbReference type="Proteomes" id="UP000295399">
    <property type="component" value="Unassembled WGS sequence"/>
</dbReference>
<proteinExistence type="predicted"/>
<gene>
    <name evidence="1" type="ORF">EV659_11149</name>
</gene>
<accession>A0A4R2P8Z8</accession>
<organism evidence="1 2">
    <name type="scientific">Rhodothalassium salexigens DSM 2132</name>
    <dbReference type="NCBI Taxonomy" id="1188247"/>
    <lineage>
        <taxon>Bacteria</taxon>
        <taxon>Pseudomonadati</taxon>
        <taxon>Pseudomonadota</taxon>
        <taxon>Alphaproteobacteria</taxon>
        <taxon>Rhodothalassiales</taxon>
        <taxon>Rhodothalassiaceae</taxon>
        <taxon>Rhodothalassium</taxon>
    </lineage>
</organism>
<sequence length="258" mass="26679">MPGALRDPPAPTPDDPLAAAEPEATAQRLYDAGRWAAAADAGVAAATADGYGLAARAQLVAAGYGAGDETAQRRGLVLALAAAEAALARDPDHGEGNLQAAAALGYRARFDAAPSDVRAARARIDRALVAHPRNAWAHAADAAWHAEVVLGAGSLIARVFFGASRKRARAAFARAADLAPDTVAVLFSEAQLRLRFARPADETRARALLGRIATLPPRDAFDARLKDHAAQVAAAWAAGGPDAARRTLKPLLPFRGDG</sequence>
<dbReference type="AlphaFoldDB" id="A0A4R2P8Z8"/>
<evidence type="ECO:0008006" key="3">
    <source>
        <dbReference type="Google" id="ProtNLM"/>
    </source>
</evidence>
<name>A0A4R2P8Z8_RHOSA</name>
<comment type="caution">
    <text evidence="1">The sequence shown here is derived from an EMBL/GenBank/DDBJ whole genome shotgun (WGS) entry which is preliminary data.</text>
</comment>
<dbReference type="EMBL" id="SLXO01000011">
    <property type="protein sequence ID" value="TCP31479.1"/>
    <property type="molecule type" value="Genomic_DNA"/>
</dbReference>
<dbReference type="InParanoid" id="A0A4R2P8Z8"/>
<reference evidence="1 2" key="1">
    <citation type="submission" date="2019-03" db="EMBL/GenBank/DDBJ databases">
        <title>Genomic Encyclopedia of Type Strains, Phase IV (KMG-IV): sequencing the most valuable type-strain genomes for metagenomic binning, comparative biology and taxonomic classification.</title>
        <authorList>
            <person name="Goeker M."/>
        </authorList>
    </citation>
    <scope>NUCLEOTIDE SEQUENCE [LARGE SCALE GENOMIC DNA]</scope>
    <source>
        <strain evidence="1 2">DSM 2132</strain>
    </source>
</reference>
<keyword evidence="2" id="KW-1185">Reference proteome</keyword>
<protein>
    <recommendedName>
        <fullName evidence="3">Tetratricopeptide repeat protein</fullName>
    </recommendedName>
</protein>
<evidence type="ECO:0000313" key="1">
    <source>
        <dbReference type="EMBL" id="TCP31479.1"/>
    </source>
</evidence>